<organism evidence="1">
    <name type="scientific">marine metagenome</name>
    <dbReference type="NCBI Taxonomy" id="408172"/>
    <lineage>
        <taxon>unclassified sequences</taxon>
        <taxon>metagenomes</taxon>
        <taxon>ecological metagenomes</taxon>
    </lineage>
</organism>
<dbReference type="EMBL" id="UINC01114693">
    <property type="protein sequence ID" value="SVC85181.1"/>
    <property type="molecule type" value="Genomic_DNA"/>
</dbReference>
<gene>
    <name evidence="1" type="ORF">METZ01_LOCUS338035</name>
</gene>
<sequence length="103" mass="11465">MDRSHSASDALFCLEGHSLWPSSTQNWAPTWSSRTQAILLILFFESGGPKDEMYALFKFEGTSSAEMRLSKSSLLVFSSTPLRVLYLYQPSSDLLPPSSIGRT</sequence>
<protein>
    <submittedName>
        <fullName evidence="1">Uncharacterized protein</fullName>
    </submittedName>
</protein>
<name>A0A382QLH5_9ZZZZ</name>
<reference evidence="1" key="1">
    <citation type="submission" date="2018-05" db="EMBL/GenBank/DDBJ databases">
        <authorList>
            <person name="Lanie J.A."/>
            <person name="Ng W.-L."/>
            <person name="Kazmierczak K.M."/>
            <person name="Andrzejewski T.M."/>
            <person name="Davidsen T.M."/>
            <person name="Wayne K.J."/>
            <person name="Tettelin H."/>
            <person name="Glass J.I."/>
            <person name="Rusch D."/>
            <person name="Podicherti R."/>
            <person name="Tsui H.-C.T."/>
            <person name="Winkler M.E."/>
        </authorList>
    </citation>
    <scope>NUCLEOTIDE SEQUENCE</scope>
</reference>
<dbReference type="AlphaFoldDB" id="A0A382QLH5"/>
<evidence type="ECO:0000313" key="1">
    <source>
        <dbReference type="EMBL" id="SVC85181.1"/>
    </source>
</evidence>
<accession>A0A382QLH5</accession>
<proteinExistence type="predicted"/>